<dbReference type="InterPro" id="IPR002831">
    <property type="entry name" value="Tscrpt_reg_TrmB_N"/>
</dbReference>
<dbReference type="PANTHER" id="PTHR34293:SF1">
    <property type="entry name" value="HTH-TYPE TRANSCRIPTIONAL REGULATOR TRMBL2"/>
    <property type="match status" value="1"/>
</dbReference>
<proteinExistence type="predicted"/>
<dbReference type="InterPro" id="IPR036390">
    <property type="entry name" value="WH_DNA-bd_sf"/>
</dbReference>
<gene>
    <name evidence="2" type="ORF">UT28_C0001G0449</name>
</gene>
<dbReference type="Pfam" id="PF01978">
    <property type="entry name" value="TrmB"/>
    <property type="match status" value="1"/>
</dbReference>
<evidence type="ECO:0000313" key="2">
    <source>
        <dbReference type="EMBL" id="AKM82254.1"/>
    </source>
</evidence>
<sequence>MIVLIIMTTTNDDILSSLEGVGLHENEAQVYLAALELGPSSIWDIAIKSAIKRPTCYVLMNNLMFKGYASSTFDGKRHIYTVSSPKQLLSAFNRRQEKLAKTLNQLEGLASKSSFKPDVRLYEGKAGVVEVYNLTLDLGKEEEILIYGNVAVETSYQEFIADYLKARVKKKIKVRAILPDTLDNRKIVERDDAELRETRFLPIEKFKQKTEVNIFGKSIAYIAHSEKEPFATVIENSTLADEERSRFNLLWEIPEK</sequence>
<dbReference type="AlphaFoldDB" id="A0A0G4B342"/>
<evidence type="ECO:0000259" key="1">
    <source>
        <dbReference type="Pfam" id="PF01978"/>
    </source>
</evidence>
<dbReference type="STRING" id="1618337.UT28_C0001G0449"/>
<accession>A0A0G4B342</accession>
<feature type="domain" description="Transcription regulator TrmB N-terminal" evidence="1">
    <location>
        <begin position="18"/>
        <end position="85"/>
    </location>
</feature>
<organism evidence="2 3">
    <name type="scientific">Berkelbacteria bacterium GW2011_GWE1_39_12</name>
    <dbReference type="NCBI Taxonomy" id="1618337"/>
    <lineage>
        <taxon>Bacteria</taxon>
        <taxon>Candidatus Berkelbacteria</taxon>
    </lineage>
</organism>
<dbReference type="KEGG" id="bbgw:UT28_C0001G0449"/>
<protein>
    <submittedName>
        <fullName evidence="2">Transcriptional regulator TrmB</fullName>
    </submittedName>
</protein>
<evidence type="ECO:0000313" key="3">
    <source>
        <dbReference type="Proteomes" id="UP000035648"/>
    </source>
</evidence>
<name>A0A0G4B342_9BACT</name>
<dbReference type="InterPro" id="IPR051797">
    <property type="entry name" value="TrmB-like"/>
</dbReference>
<dbReference type="SUPFAM" id="SSF46785">
    <property type="entry name" value="Winged helix' DNA-binding domain"/>
    <property type="match status" value="1"/>
</dbReference>
<dbReference type="Gene3D" id="1.10.10.10">
    <property type="entry name" value="Winged helix-like DNA-binding domain superfamily/Winged helix DNA-binding domain"/>
    <property type="match status" value="1"/>
</dbReference>
<dbReference type="PANTHER" id="PTHR34293">
    <property type="entry name" value="HTH-TYPE TRANSCRIPTIONAL REGULATOR TRMBL2"/>
    <property type="match status" value="1"/>
</dbReference>
<dbReference type="EMBL" id="CP011213">
    <property type="protein sequence ID" value="AKM82254.1"/>
    <property type="molecule type" value="Genomic_DNA"/>
</dbReference>
<dbReference type="InterPro" id="IPR036388">
    <property type="entry name" value="WH-like_DNA-bd_sf"/>
</dbReference>
<dbReference type="Proteomes" id="UP000035648">
    <property type="component" value="Chromosome"/>
</dbReference>
<reference evidence="2 3" key="1">
    <citation type="journal article" date="2015" name="Nature">
        <title>rRNA introns, odd ribosomes, and small enigmatic genomes across a large radiation of phyla.</title>
        <authorList>
            <person name="Brown C.T."/>
            <person name="Hug L.A."/>
            <person name="Thomas B.C."/>
            <person name="Sharon I."/>
            <person name="Castelle C.J."/>
            <person name="Singh A."/>
            <person name="Wilkins M.J."/>
            <person name="Williams K.H."/>
            <person name="Banfield J.F."/>
        </authorList>
    </citation>
    <scope>NUCLEOTIDE SEQUENCE [LARGE SCALE GENOMIC DNA]</scope>
</reference>